<accession>A0A2M6P1P4</accession>
<comment type="caution">
    <text evidence="1">The sequence shown here is derived from an EMBL/GenBank/DDBJ whole genome shotgun (WGS) entry which is preliminary data.</text>
</comment>
<evidence type="ECO:0000313" key="1">
    <source>
        <dbReference type="EMBL" id="PIR77617.1"/>
    </source>
</evidence>
<gene>
    <name evidence="1" type="ORF">COU30_01475</name>
</gene>
<organism evidence="1 2">
    <name type="scientific">Candidatus Magasanikbacteria bacterium CG10_big_fil_rev_8_21_14_0_10_38_6</name>
    <dbReference type="NCBI Taxonomy" id="1974647"/>
    <lineage>
        <taxon>Bacteria</taxon>
        <taxon>Candidatus Magasanikiibacteriota</taxon>
    </lineage>
</organism>
<dbReference type="AlphaFoldDB" id="A0A2M6P1P4"/>
<dbReference type="EMBL" id="PFBW01000064">
    <property type="protein sequence ID" value="PIR77617.1"/>
    <property type="molecule type" value="Genomic_DNA"/>
</dbReference>
<reference evidence="2" key="1">
    <citation type="submission" date="2017-09" db="EMBL/GenBank/DDBJ databases">
        <title>Depth-based differentiation of microbial function through sediment-hosted aquifers and enrichment of novel symbionts in the deep terrestrial subsurface.</title>
        <authorList>
            <person name="Probst A.J."/>
            <person name="Ladd B."/>
            <person name="Jarett J.K."/>
            <person name="Geller-Mcgrath D.E."/>
            <person name="Sieber C.M.K."/>
            <person name="Emerson J.B."/>
            <person name="Anantharaman K."/>
            <person name="Thomas B.C."/>
            <person name="Malmstrom R."/>
            <person name="Stieglmeier M."/>
            <person name="Klingl A."/>
            <person name="Woyke T."/>
            <person name="Ryan C.M."/>
            <person name="Banfield J.F."/>
        </authorList>
    </citation>
    <scope>NUCLEOTIDE SEQUENCE [LARGE SCALE GENOMIC DNA]</scope>
</reference>
<evidence type="ECO:0000313" key="2">
    <source>
        <dbReference type="Proteomes" id="UP000228528"/>
    </source>
</evidence>
<sequence length="460" mass="53858">MKKSQQLKNKGIMLNLSKNNTSIKLKSLGGVEIKYVSYGDTEEIAKLLSQKISDKDFVLKVLFRQLVKPEIDFSKFKKIPENELKNLAKAFVKKEQYTFKHFQNTDDFFKDFRQALQTHYDKHIEELRKTFEPILESTKKTLQAFEKNYSSIFKQAVEASSYIQDTMQQFNSIAQQFQKTQLQITESIKPIIKQYSATARIIEESIKPQIEIWQKWAEQNKSVFENFKNLALDQNKKEFLLQNGWVFSPYLSNKTITDELNSDDIFKKKNSEINTIYENFFSENNYSELESMIESWKKKSHFKKRINIFKDCLVILQSFRPNKHNKSINPARTILPLLIAQVDGITSEYAKSKGLSLNGTQWIDSSGNTVKKFDSIWNQPCGDSAEIFAIRMLEDYLFSQAFPYGQTNPAQKKENPQKVKYRPFFQFSRHKIMHGEDLQFGTIDNVIRVFLLLDFLANLK</sequence>
<dbReference type="Proteomes" id="UP000228528">
    <property type="component" value="Unassembled WGS sequence"/>
</dbReference>
<name>A0A2M6P1P4_9BACT</name>
<proteinExistence type="predicted"/>
<protein>
    <submittedName>
        <fullName evidence="1">Uncharacterized protein</fullName>
    </submittedName>
</protein>